<dbReference type="GO" id="GO:0008374">
    <property type="term" value="F:O-acyltransferase activity"/>
    <property type="evidence" value="ECO:0007669"/>
    <property type="project" value="TreeGrafter"/>
</dbReference>
<dbReference type="PANTHER" id="PTHR23416:SF23">
    <property type="entry name" value="ACETYLTRANSFERASE C18B11.09C-RELATED"/>
    <property type="match status" value="1"/>
</dbReference>
<dbReference type="Proteomes" id="UP000007486">
    <property type="component" value="Chromosome"/>
</dbReference>
<evidence type="ECO:0000313" key="4">
    <source>
        <dbReference type="EMBL" id="ADY37296.1"/>
    </source>
</evidence>
<keyword evidence="2 4" id="KW-0808">Transferase</keyword>
<evidence type="ECO:0000256" key="2">
    <source>
        <dbReference type="ARBA" id="ARBA00022679"/>
    </source>
</evidence>
<dbReference type="AlphaFoldDB" id="F0R0F2"/>
<evidence type="ECO:0000256" key="3">
    <source>
        <dbReference type="ARBA" id="ARBA00022737"/>
    </source>
</evidence>
<dbReference type="CDD" id="cd05825">
    <property type="entry name" value="LbH_wcaF_like"/>
    <property type="match status" value="1"/>
</dbReference>
<dbReference type="HOGENOM" id="CLU_051638_7_2_10"/>
<sequence length="187" mass="20382">MTETIIDLSKYHNALSRRNQVVRMLWTIVWGVFARPLPRSVGSGWKRFLLRLFGAKIDRTAIVYSSAKVYYPANLIMERYACLASDVDCYNVAPVHIGANTTVSQGAYLCTASHDITNPLNPLVTAPIVIEDQAWVAAGAFVGMGVTIGQGAVVGARAAVFKDVDAWTVVGGNPAKFIKKRIIKDIV</sequence>
<gene>
    <name evidence="4" type="ordered locus">Bacsa_2763</name>
</gene>
<comment type="similarity">
    <text evidence="1">Belongs to the transferase hexapeptide repeat family.</text>
</comment>
<dbReference type="InterPro" id="IPR051159">
    <property type="entry name" value="Hexapeptide_acetyltransf"/>
</dbReference>
<evidence type="ECO:0000256" key="1">
    <source>
        <dbReference type="ARBA" id="ARBA00007274"/>
    </source>
</evidence>
<dbReference type="Gene3D" id="2.160.10.10">
    <property type="entry name" value="Hexapeptide repeat proteins"/>
    <property type="match status" value="1"/>
</dbReference>
<accession>F0R0F2</accession>
<dbReference type="KEGG" id="bsa:Bacsa_2763"/>
<reference evidence="4 5" key="1">
    <citation type="journal article" date="2011" name="Stand. Genomic Sci.">
        <title>Complete genome sequence of Bacteroides salanitronis type strain (BL78).</title>
        <authorList>
            <person name="Gronow S."/>
            <person name="Held B."/>
            <person name="Lucas S."/>
            <person name="Lapidus A."/>
            <person name="Del Rio T.G."/>
            <person name="Nolan M."/>
            <person name="Tice H."/>
            <person name="Deshpande S."/>
            <person name="Cheng J.F."/>
            <person name="Pitluck S."/>
            <person name="Liolios K."/>
            <person name="Pagani I."/>
            <person name="Ivanova N."/>
            <person name="Mavromatis K."/>
            <person name="Pati A."/>
            <person name="Tapia R."/>
            <person name="Han C."/>
            <person name="Goodwin L."/>
            <person name="Chen A."/>
            <person name="Palaniappan K."/>
            <person name="Land M."/>
            <person name="Hauser L."/>
            <person name="Chang Y.J."/>
            <person name="Jeffries C.D."/>
            <person name="Brambilla E.M."/>
            <person name="Rohde M."/>
            <person name="Goker M."/>
            <person name="Detter J.C."/>
            <person name="Woyke T."/>
            <person name="Bristow J."/>
            <person name="Markowitz V."/>
            <person name="Hugenholtz P."/>
            <person name="Kyrpides N.C."/>
            <person name="Klenk H.P."/>
            <person name="Eisen J.A."/>
        </authorList>
    </citation>
    <scope>NUCLEOTIDE SEQUENCE [LARGE SCALE GENOMIC DNA]</scope>
    <source>
        <strain evidence="4 5">DSM 18170</strain>
    </source>
</reference>
<dbReference type="InterPro" id="IPR011004">
    <property type="entry name" value="Trimer_LpxA-like_sf"/>
</dbReference>
<keyword evidence="5" id="KW-1185">Reference proteome</keyword>
<dbReference type="SUPFAM" id="SSF51161">
    <property type="entry name" value="Trimeric LpxA-like enzymes"/>
    <property type="match status" value="1"/>
</dbReference>
<protein>
    <submittedName>
        <fullName evidence="4">Transferase hexapeptide repeat containing protein</fullName>
    </submittedName>
</protein>
<name>F0R0F2_PHOSB</name>
<dbReference type="EMBL" id="CP002530">
    <property type="protein sequence ID" value="ADY37296.1"/>
    <property type="molecule type" value="Genomic_DNA"/>
</dbReference>
<dbReference type="RefSeq" id="WP_013618669.1">
    <property type="nucleotide sequence ID" value="NC_015164.1"/>
</dbReference>
<dbReference type="OrthoDB" id="9812571at2"/>
<evidence type="ECO:0000313" key="5">
    <source>
        <dbReference type="Proteomes" id="UP000007486"/>
    </source>
</evidence>
<organism evidence="4 5">
    <name type="scientific">Phocaeicola salanitronis (strain DSM 18170 / JCM 13657 / CCUG 60908 / BL78)</name>
    <name type="common">Bacteroides salanitronis</name>
    <dbReference type="NCBI Taxonomy" id="667015"/>
    <lineage>
        <taxon>Bacteria</taxon>
        <taxon>Pseudomonadati</taxon>
        <taxon>Bacteroidota</taxon>
        <taxon>Bacteroidia</taxon>
        <taxon>Bacteroidales</taxon>
        <taxon>Bacteroidaceae</taxon>
        <taxon>Phocaeicola</taxon>
    </lineage>
</organism>
<dbReference type="PROSITE" id="PS00101">
    <property type="entry name" value="HEXAPEP_TRANSFERASES"/>
    <property type="match status" value="1"/>
</dbReference>
<dbReference type="GO" id="GO:0005829">
    <property type="term" value="C:cytosol"/>
    <property type="evidence" value="ECO:0007669"/>
    <property type="project" value="TreeGrafter"/>
</dbReference>
<dbReference type="eggNOG" id="COG0110">
    <property type="taxonomic scope" value="Bacteria"/>
</dbReference>
<keyword evidence="3" id="KW-0677">Repeat</keyword>
<proteinExistence type="inferred from homology"/>
<dbReference type="PANTHER" id="PTHR23416">
    <property type="entry name" value="SIALIC ACID SYNTHASE-RELATED"/>
    <property type="match status" value="1"/>
</dbReference>
<dbReference type="InterPro" id="IPR018357">
    <property type="entry name" value="Hexapep_transf_CS"/>
</dbReference>
<dbReference type="STRING" id="667015.Bacsa_2763"/>